<evidence type="ECO:0000256" key="1">
    <source>
        <dbReference type="SAM" id="MobiDB-lite"/>
    </source>
</evidence>
<reference evidence="2 3" key="1">
    <citation type="submission" date="2019-06" db="EMBL/GenBank/DDBJ databases">
        <authorList>
            <person name="Broberg M."/>
        </authorList>
    </citation>
    <scope>NUCLEOTIDE SEQUENCE [LARGE SCALE GENOMIC DNA]</scope>
</reference>
<proteinExistence type="predicted"/>
<gene>
    <name evidence="2" type="ORF">CLO192961_LOCUS371871</name>
</gene>
<keyword evidence="3" id="KW-1185">Reference proteome</keyword>
<sequence>MCTLQSPPSLLASTAAVNHKEPITVHMVVMLSRISSAGSSSYWSRPVITRHAYTSMQTCLTTPKRLATVSCMPMTLPTGPIAARDTTIPYTSTITTPHSSNTATSAPGQRVAAMLDLHPLRPRSHLRQNSLSQRQRQRHNQRDPRTQPLPAVSLLLLDGRGLVYLRGLRAGHALESQDELQLQHQDPMRFLSGRKNPMARAWVSAGLLEIWMSRFRQWTASESGSQTTVRMAQHVLSQLTAERTGSFVDGMRRKMKTVEAMEHSSAETMSMTGTAHTTTDIVSMR</sequence>
<feature type="region of interest" description="Disordered" evidence="1">
    <location>
        <begin position="263"/>
        <end position="285"/>
    </location>
</feature>
<feature type="compositionally biased region" description="Low complexity" evidence="1">
    <location>
        <begin position="268"/>
        <end position="279"/>
    </location>
</feature>
<comment type="caution">
    <text evidence="2">The sequence shown here is derived from an EMBL/GenBank/DDBJ whole genome shotgun (WGS) entry which is preliminary data.</text>
</comment>
<feature type="region of interest" description="Disordered" evidence="1">
    <location>
        <begin position="122"/>
        <end position="149"/>
    </location>
</feature>
<name>A0ABY6UV84_BIOOC</name>
<evidence type="ECO:0000313" key="2">
    <source>
        <dbReference type="EMBL" id="VUC34125.1"/>
    </source>
</evidence>
<evidence type="ECO:0000313" key="3">
    <source>
        <dbReference type="Proteomes" id="UP000766486"/>
    </source>
</evidence>
<organism evidence="2 3">
    <name type="scientific">Bionectria ochroleuca</name>
    <name type="common">Gliocladium roseum</name>
    <dbReference type="NCBI Taxonomy" id="29856"/>
    <lineage>
        <taxon>Eukaryota</taxon>
        <taxon>Fungi</taxon>
        <taxon>Dikarya</taxon>
        <taxon>Ascomycota</taxon>
        <taxon>Pezizomycotina</taxon>
        <taxon>Sordariomycetes</taxon>
        <taxon>Hypocreomycetidae</taxon>
        <taxon>Hypocreales</taxon>
        <taxon>Bionectriaceae</taxon>
        <taxon>Clonostachys</taxon>
    </lineage>
</organism>
<dbReference type="Proteomes" id="UP000766486">
    <property type="component" value="Unassembled WGS sequence"/>
</dbReference>
<accession>A0ABY6UV84</accession>
<protein>
    <submittedName>
        <fullName evidence="2">Uncharacterized protein</fullName>
    </submittedName>
</protein>
<dbReference type="EMBL" id="CABFNS010000876">
    <property type="protein sequence ID" value="VUC34125.1"/>
    <property type="molecule type" value="Genomic_DNA"/>
</dbReference>